<evidence type="ECO:0000313" key="2">
    <source>
        <dbReference type="EMBL" id="GHP00397.1"/>
    </source>
</evidence>
<reference evidence="2" key="1">
    <citation type="submission" date="2020-10" db="EMBL/GenBank/DDBJ databases">
        <title>Taxonomic study of unclassified bacteria belonging to the class Ktedonobacteria.</title>
        <authorList>
            <person name="Yabe S."/>
            <person name="Wang C.M."/>
            <person name="Zheng Y."/>
            <person name="Sakai Y."/>
            <person name="Cavaletti L."/>
            <person name="Monciardini P."/>
            <person name="Donadio S."/>
        </authorList>
    </citation>
    <scope>NUCLEOTIDE SEQUENCE</scope>
    <source>
        <strain evidence="2">ID150040</strain>
    </source>
</reference>
<proteinExistence type="predicted"/>
<gene>
    <name evidence="2" type="ORF">KSF_104440</name>
</gene>
<dbReference type="EMBL" id="BNJK01000002">
    <property type="protein sequence ID" value="GHP00397.1"/>
    <property type="molecule type" value="Genomic_DNA"/>
</dbReference>
<name>A0A8J3J2J9_9CHLR</name>
<dbReference type="InterPro" id="IPR032874">
    <property type="entry name" value="DDE_dom"/>
</dbReference>
<keyword evidence="3" id="KW-1185">Reference proteome</keyword>
<dbReference type="Proteomes" id="UP000597444">
    <property type="component" value="Unassembled WGS sequence"/>
</dbReference>
<organism evidence="2 3">
    <name type="scientific">Reticulibacter mediterranei</name>
    <dbReference type="NCBI Taxonomy" id="2778369"/>
    <lineage>
        <taxon>Bacteria</taxon>
        <taxon>Bacillati</taxon>
        <taxon>Chloroflexota</taxon>
        <taxon>Ktedonobacteria</taxon>
        <taxon>Ktedonobacterales</taxon>
        <taxon>Reticulibacteraceae</taxon>
        <taxon>Reticulibacter</taxon>
    </lineage>
</organism>
<dbReference type="Pfam" id="PF13610">
    <property type="entry name" value="DDE_Tnp_IS240"/>
    <property type="match status" value="1"/>
</dbReference>
<evidence type="ECO:0000313" key="3">
    <source>
        <dbReference type="Proteomes" id="UP000597444"/>
    </source>
</evidence>
<protein>
    <recommendedName>
        <fullName evidence="1">DDE domain-containing protein</fullName>
    </recommendedName>
</protein>
<dbReference type="AlphaFoldDB" id="A0A8J3J2J9"/>
<comment type="caution">
    <text evidence="2">The sequence shown here is derived from an EMBL/GenBank/DDBJ whole genome shotgun (WGS) entry which is preliminary data.</text>
</comment>
<evidence type="ECO:0000259" key="1">
    <source>
        <dbReference type="Pfam" id="PF13610"/>
    </source>
</evidence>
<feature type="domain" description="DDE" evidence="1">
    <location>
        <begin position="1"/>
        <end position="41"/>
    </location>
</feature>
<accession>A0A8J3J2J9</accession>
<sequence>MYRAVDSQGNTLEFLLSPTRDTEATLRFFLKTLVASHTDSPRVSGARQKRGLPQSILSIESCELQQVKYLNNLGSKTIVFSSGV</sequence>